<dbReference type="Gene3D" id="3.90.70.10">
    <property type="entry name" value="Cysteine proteinases"/>
    <property type="match status" value="1"/>
</dbReference>
<dbReference type="InterPro" id="IPR028889">
    <property type="entry name" value="USP"/>
</dbReference>
<dbReference type="KEGG" id="tan:TA21275"/>
<dbReference type="Pfam" id="PF02148">
    <property type="entry name" value="zf-UBP"/>
    <property type="match status" value="1"/>
</dbReference>
<dbReference type="GO" id="GO:0008270">
    <property type="term" value="F:zinc ion binding"/>
    <property type="evidence" value="ECO:0007669"/>
    <property type="project" value="UniProtKB-KW"/>
</dbReference>
<dbReference type="OrthoDB" id="361536at2759"/>
<dbReference type="Pfam" id="PF00443">
    <property type="entry name" value="UCH"/>
    <property type="match status" value="1"/>
</dbReference>
<dbReference type="PROSITE" id="PS50235">
    <property type="entry name" value="USP_3"/>
    <property type="match status" value="1"/>
</dbReference>
<dbReference type="AlphaFoldDB" id="Q4UGQ2"/>
<dbReference type="GO" id="GO:0005829">
    <property type="term" value="C:cytosol"/>
    <property type="evidence" value="ECO:0007669"/>
    <property type="project" value="TreeGrafter"/>
</dbReference>
<protein>
    <recommendedName>
        <fullName evidence="5">Ubiquitin carboxyl-terminal hydrolase</fullName>
        <ecNumber evidence="5">3.4.19.12</ecNumber>
    </recommendedName>
</protein>
<dbReference type="GO" id="GO:0004843">
    <property type="term" value="F:cysteine-type deubiquitinase activity"/>
    <property type="evidence" value="ECO:0007669"/>
    <property type="project" value="UniProtKB-UniRule"/>
</dbReference>
<evidence type="ECO:0000256" key="4">
    <source>
        <dbReference type="PROSITE-ProRule" id="PRU00502"/>
    </source>
</evidence>
<dbReference type="SMART" id="SM00290">
    <property type="entry name" value="ZnF_UBP"/>
    <property type="match status" value="1"/>
</dbReference>
<dbReference type="InterPro" id="IPR050164">
    <property type="entry name" value="Peptidase_C19"/>
</dbReference>
<dbReference type="FunCoup" id="Q4UGQ2">
    <property type="interactions" value="357"/>
</dbReference>
<dbReference type="GO" id="GO:0005634">
    <property type="term" value="C:nucleus"/>
    <property type="evidence" value="ECO:0007669"/>
    <property type="project" value="TreeGrafter"/>
</dbReference>
<keyword evidence="5" id="KW-0645">Protease</keyword>
<dbReference type="InterPro" id="IPR013083">
    <property type="entry name" value="Znf_RING/FYVE/PHD"/>
</dbReference>
<accession>Q4UGQ2</accession>
<dbReference type="InterPro" id="IPR038765">
    <property type="entry name" value="Papain-like_cys_pep_sf"/>
</dbReference>
<evidence type="ECO:0000313" key="8">
    <source>
        <dbReference type="EMBL" id="CAI73737.1"/>
    </source>
</evidence>
<dbReference type="STRING" id="5874.Q4UGQ2"/>
<dbReference type="InterPro" id="IPR018200">
    <property type="entry name" value="USP_CS"/>
</dbReference>
<keyword evidence="3" id="KW-0862">Zinc</keyword>
<feature type="domain" description="USP" evidence="6">
    <location>
        <begin position="321"/>
        <end position="709"/>
    </location>
</feature>
<evidence type="ECO:0000256" key="2">
    <source>
        <dbReference type="ARBA" id="ARBA00022771"/>
    </source>
</evidence>
<name>Q4UGQ2_THEAN</name>
<keyword evidence="1" id="KW-0479">Metal-binding</keyword>
<feature type="domain" description="UBP-type" evidence="7">
    <location>
        <begin position="165"/>
        <end position="281"/>
    </location>
</feature>
<dbReference type="RefSeq" id="XP_954414.1">
    <property type="nucleotide sequence ID" value="XM_949321.1"/>
</dbReference>
<dbReference type="Proteomes" id="UP000001950">
    <property type="component" value="Chromosome 1"/>
</dbReference>
<keyword evidence="5" id="KW-0833">Ubl conjugation pathway</keyword>
<evidence type="ECO:0000259" key="6">
    <source>
        <dbReference type="PROSITE" id="PS50235"/>
    </source>
</evidence>
<dbReference type="InterPro" id="IPR001607">
    <property type="entry name" value="Znf_UBP"/>
</dbReference>
<keyword evidence="5 8" id="KW-0378">Hydrolase</keyword>
<dbReference type="SUPFAM" id="SSF54001">
    <property type="entry name" value="Cysteine proteinases"/>
    <property type="match status" value="1"/>
</dbReference>
<dbReference type="PROSITE" id="PS00973">
    <property type="entry name" value="USP_2"/>
    <property type="match status" value="1"/>
</dbReference>
<proteinExistence type="inferred from homology"/>
<dbReference type="Pfam" id="PF17807">
    <property type="entry name" value="zf-UBP_var"/>
    <property type="match status" value="1"/>
</dbReference>
<dbReference type="PROSITE" id="PS50271">
    <property type="entry name" value="ZF_UBP"/>
    <property type="match status" value="1"/>
</dbReference>
<comment type="similarity">
    <text evidence="5">Belongs to the peptidase C19 family.</text>
</comment>
<dbReference type="PANTHER" id="PTHR24006">
    <property type="entry name" value="UBIQUITIN CARBOXYL-TERMINAL HYDROLASE"/>
    <property type="match status" value="1"/>
</dbReference>
<dbReference type="SUPFAM" id="SSF57850">
    <property type="entry name" value="RING/U-box"/>
    <property type="match status" value="1"/>
</dbReference>
<dbReference type="PANTHER" id="PTHR24006:SF664">
    <property type="entry name" value="UBIQUITIN CARBOXYL-TERMINAL HYDROLASE"/>
    <property type="match status" value="1"/>
</dbReference>
<keyword evidence="9" id="KW-1185">Reference proteome</keyword>
<dbReference type="EC" id="3.4.19.12" evidence="5"/>
<dbReference type="Gene3D" id="3.30.40.10">
    <property type="entry name" value="Zinc/RING finger domain, C3HC4 (zinc finger)"/>
    <property type="match status" value="2"/>
</dbReference>
<reference evidence="8 9" key="1">
    <citation type="journal article" date="2005" name="Science">
        <title>Genome of the host-cell transforming parasite Theileria annulata compared with T. parva.</title>
        <authorList>
            <person name="Pain A."/>
            <person name="Renauld H."/>
            <person name="Berriman M."/>
            <person name="Murphy L."/>
            <person name="Yeats C.A."/>
            <person name="Weir W."/>
            <person name="Kerhornou A."/>
            <person name="Aslett M."/>
            <person name="Bishop R."/>
            <person name="Bouchier C."/>
            <person name="Cochet M."/>
            <person name="Coulson R.M.R."/>
            <person name="Cronin A."/>
            <person name="de Villiers E.P."/>
            <person name="Fraser A."/>
            <person name="Fosker N."/>
            <person name="Gardner M."/>
            <person name="Goble A."/>
            <person name="Griffiths-Jones S."/>
            <person name="Harris D.E."/>
            <person name="Katzer F."/>
            <person name="Larke N."/>
            <person name="Lord A."/>
            <person name="Maser P."/>
            <person name="McKellar S."/>
            <person name="Mooney P."/>
            <person name="Morton F."/>
            <person name="Nene V."/>
            <person name="O'Neil S."/>
            <person name="Price C."/>
            <person name="Quail M.A."/>
            <person name="Rabbinowitsch E."/>
            <person name="Rawlings N.D."/>
            <person name="Rutter S."/>
            <person name="Saunders D."/>
            <person name="Seeger K."/>
            <person name="Shah T."/>
            <person name="Squares R."/>
            <person name="Squares S."/>
            <person name="Tivey A."/>
            <person name="Walker A.R."/>
            <person name="Woodward J."/>
            <person name="Dobbelaere D.A.E."/>
            <person name="Langsley G."/>
            <person name="Rajandream M.A."/>
            <person name="McKeever D."/>
            <person name="Shiels B."/>
            <person name="Tait A."/>
            <person name="Barrell B.G."/>
            <person name="Hall N."/>
        </authorList>
    </citation>
    <scope>NUCLEOTIDE SEQUENCE [LARGE SCALE GENOMIC DNA]</scope>
    <source>
        <strain evidence="9">Ankara</strain>
    </source>
</reference>
<dbReference type="eggNOG" id="KOG0944">
    <property type="taxonomic scope" value="Eukaryota"/>
</dbReference>
<dbReference type="GeneID" id="3863737"/>
<dbReference type="PROSITE" id="PS00972">
    <property type="entry name" value="USP_1"/>
    <property type="match status" value="1"/>
</dbReference>
<keyword evidence="5" id="KW-0788">Thiol protease</keyword>
<evidence type="ECO:0000256" key="3">
    <source>
        <dbReference type="ARBA" id="ARBA00022833"/>
    </source>
</evidence>
<sequence>MTELSLEFDRLCNELGLSVPDPNTVVHKTECLYSIDNEYSVNGIYVNLLTYQSFGKEMLKFDPIYPNCIYLNITKRLIPYKEEENEVNTNEESTHEEGVVFKEKKSYDESVEYKVYSPQLGSIALDQTFGQLLNICNSIIGHAGYEFKNNELSFSDILQVKDYTIESKHSKDLYQVENPKQINYENVKCEKCNSTTNLWLNLSDGYVGCGRKNYNSGGCQDGTEGAAILHYQETGSKYHLAVKIGTITPTSADVYSYSQDEDNLVIDPLLEKHLKHFGINMNDLKKTEKTLLQLEIEDNKNYNWLTDTDGSSLIHLEPRLIGILNLGNNCYLNSVLQLLNNVNEMNAFFINYYKVNFENRFENVNLFLLQYAKICTCINTTVFINKCNYILEHYKKLKLAESNNSSDEDVSDILTHNCFYINPNLFKYTLGMNSNVFNNNEQQDAEEFLSYFINYLFDNVKEVKSLFNIELKQIIICNELKLINVNKIQTHILPLELINVINTKHLSNPLSNVDTNEIEIDINECLSGWYNGAMVDYINNGKVHKANLYNNLTNSPTYLFVKLNRFYMDKNVPKKLLNKVSVTGEHLQLNLNNLNLKEFGDYKLSGSENNKGFYENLKLLGFYGNSVDKVVNYYENLNQSQEHDGDHERTTVSYNLIGFITHIGSNVNSGHYICHLKKDNEWYAFNDTRISKSTNPPIHNGYIYLFQKS</sequence>
<evidence type="ECO:0000256" key="5">
    <source>
        <dbReference type="RuleBase" id="RU366025"/>
    </source>
</evidence>
<dbReference type="GO" id="GO:0016579">
    <property type="term" value="P:protein deubiquitination"/>
    <property type="evidence" value="ECO:0007669"/>
    <property type="project" value="InterPro"/>
</dbReference>
<keyword evidence="2 4" id="KW-0863">Zinc-finger</keyword>
<dbReference type="OMA" id="ASTECAY"/>
<dbReference type="InParanoid" id="Q4UGQ2"/>
<evidence type="ECO:0000313" key="9">
    <source>
        <dbReference type="Proteomes" id="UP000001950"/>
    </source>
</evidence>
<dbReference type="GO" id="GO:0006508">
    <property type="term" value="P:proteolysis"/>
    <property type="evidence" value="ECO:0007669"/>
    <property type="project" value="UniProtKB-KW"/>
</dbReference>
<comment type="catalytic activity">
    <reaction evidence="5">
        <text>Thiol-dependent hydrolysis of ester, thioester, amide, peptide and isopeptide bonds formed by the C-terminal Gly of ubiquitin (a 76-residue protein attached to proteins as an intracellular targeting signal).</text>
        <dbReference type="EC" id="3.4.19.12"/>
    </reaction>
</comment>
<dbReference type="InterPro" id="IPR001394">
    <property type="entry name" value="Peptidase_C19_UCH"/>
</dbReference>
<organism evidence="8 9">
    <name type="scientific">Theileria annulata</name>
    <dbReference type="NCBI Taxonomy" id="5874"/>
    <lineage>
        <taxon>Eukaryota</taxon>
        <taxon>Sar</taxon>
        <taxon>Alveolata</taxon>
        <taxon>Apicomplexa</taxon>
        <taxon>Aconoidasida</taxon>
        <taxon>Piroplasmida</taxon>
        <taxon>Theileriidae</taxon>
        <taxon>Theileria</taxon>
    </lineage>
</organism>
<dbReference type="VEuPathDB" id="PiroplasmaDB:TA21275"/>
<evidence type="ECO:0000259" key="7">
    <source>
        <dbReference type="PROSITE" id="PS50271"/>
    </source>
</evidence>
<gene>
    <name evidence="8" type="ORF">TA21275</name>
</gene>
<evidence type="ECO:0000256" key="1">
    <source>
        <dbReference type="ARBA" id="ARBA00022723"/>
    </source>
</evidence>
<dbReference type="InterPro" id="IPR041432">
    <property type="entry name" value="UBP13_Znf-UBP_var"/>
</dbReference>
<dbReference type="EMBL" id="CR940347">
    <property type="protein sequence ID" value="CAI73737.1"/>
    <property type="molecule type" value="Genomic_DNA"/>
</dbReference>